<keyword evidence="2" id="KW-0012">Acyltransferase</keyword>
<evidence type="ECO:0000313" key="4">
    <source>
        <dbReference type="EMBL" id="GCE06729.1"/>
    </source>
</evidence>
<dbReference type="Gene3D" id="3.40.630.30">
    <property type="match status" value="1"/>
</dbReference>
<dbReference type="Pfam" id="PF00583">
    <property type="entry name" value="Acetyltransf_1"/>
    <property type="match status" value="1"/>
</dbReference>
<evidence type="ECO:0000256" key="1">
    <source>
        <dbReference type="ARBA" id="ARBA00022679"/>
    </source>
</evidence>
<dbReference type="OrthoDB" id="154595at2"/>
<dbReference type="InterPro" id="IPR016181">
    <property type="entry name" value="Acyl_CoA_acyltransferase"/>
</dbReference>
<dbReference type="SUPFAM" id="SSF55729">
    <property type="entry name" value="Acyl-CoA N-acyltransferases (Nat)"/>
    <property type="match status" value="1"/>
</dbReference>
<comment type="caution">
    <text evidence="4">The sequence shown here is derived from an EMBL/GenBank/DDBJ whole genome shotgun (WGS) entry which is preliminary data.</text>
</comment>
<dbReference type="InterPro" id="IPR000182">
    <property type="entry name" value="GNAT_dom"/>
</dbReference>
<evidence type="ECO:0000313" key="5">
    <source>
        <dbReference type="Proteomes" id="UP000287224"/>
    </source>
</evidence>
<name>A0A401ZIR6_9CHLR</name>
<organism evidence="4 5">
    <name type="scientific">Dictyobacter aurantiacus</name>
    <dbReference type="NCBI Taxonomy" id="1936993"/>
    <lineage>
        <taxon>Bacteria</taxon>
        <taxon>Bacillati</taxon>
        <taxon>Chloroflexota</taxon>
        <taxon>Ktedonobacteria</taxon>
        <taxon>Ktedonobacterales</taxon>
        <taxon>Dictyobacteraceae</taxon>
        <taxon>Dictyobacter</taxon>
    </lineage>
</organism>
<gene>
    <name evidence="4" type="ORF">KDAU_40580</name>
</gene>
<dbReference type="EMBL" id="BIFQ01000001">
    <property type="protein sequence ID" value="GCE06729.1"/>
    <property type="molecule type" value="Genomic_DNA"/>
</dbReference>
<dbReference type="PANTHER" id="PTHR43877">
    <property type="entry name" value="AMINOALKYLPHOSPHONATE N-ACETYLTRANSFERASE-RELATED-RELATED"/>
    <property type="match status" value="1"/>
</dbReference>
<sequence length="331" mass="36490">MDGPSKDIEENAKLSLTSATKLEYVGVQMARATTESEIAALENVWSASQDADEAAFKPDEGWWSLNDWATESWLLVKDEVPVGVAAIHITQEKEVAEARLALLPEFRQPVLVLLMIDHVLLIVQSKQKTRLRIVSSGNTDWAGNALRERDFSLQRSLHMMLRPLSPTPLPVRAVEGIRVRSLRSGEEQTALDALNRAWAGTWNFRPITMEMLLSDLNGKLDSFFVAVEENDDSHIVGTVHALFDREGHNPDGQPSAWISNLTTDPSQRGRGLGRLLLTIGLNYLTEQGAGSATLGVDGGSVAPVSLYRSVGFEAIRTIQIWELDLTIMPIA</sequence>
<protein>
    <recommendedName>
        <fullName evidence="3">N-acetyltransferase domain-containing protein</fullName>
    </recommendedName>
</protein>
<dbReference type="Proteomes" id="UP000287224">
    <property type="component" value="Unassembled WGS sequence"/>
</dbReference>
<proteinExistence type="predicted"/>
<keyword evidence="1" id="KW-0808">Transferase</keyword>
<dbReference type="InterPro" id="IPR050832">
    <property type="entry name" value="Bact_Acetyltransf"/>
</dbReference>
<evidence type="ECO:0000259" key="3">
    <source>
        <dbReference type="PROSITE" id="PS51186"/>
    </source>
</evidence>
<accession>A0A401ZIR6</accession>
<dbReference type="AlphaFoldDB" id="A0A401ZIR6"/>
<dbReference type="PROSITE" id="PS51186">
    <property type="entry name" value="GNAT"/>
    <property type="match status" value="1"/>
</dbReference>
<dbReference type="PANTHER" id="PTHR43877:SF2">
    <property type="entry name" value="AMINOALKYLPHOSPHONATE N-ACETYLTRANSFERASE-RELATED"/>
    <property type="match status" value="1"/>
</dbReference>
<dbReference type="RefSeq" id="WP_126597642.1">
    <property type="nucleotide sequence ID" value="NZ_BIFQ01000001.1"/>
</dbReference>
<keyword evidence="5" id="KW-1185">Reference proteome</keyword>
<feature type="domain" description="N-acetyltransferase" evidence="3">
    <location>
        <begin position="177"/>
        <end position="331"/>
    </location>
</feature>
<dbReference type="GO" id="GO:0016747">
    <property type="term" value="F:acyltransferase activity, transferring groups other than amino-acyl groups"/>
    <property type="evidence" value="ECO:0007669"/>
    <property type="project" value="InterPro"/>
</dbReference>
<reference evidence="5" key="1">
    <citation type="submission" date="2018-12" db="EMBL/GenBank/DDBJ databases">
        <title>Tengunoibacter tsumagoiensis gen. nov., sp. nov., Dictyobacter kobayashii sp. nov., D. alpinus sp. nov., and D. joshuensis sp. nov. and description of Dictyobacteraceae fam. nov. within the order Ktedonobacterales isolated from Tengu-no-mugimeshi.</title>
        <authorList>
            <person name="Wang C.M."/>
            <person name="Zheng Y."/>
            <person name="Sakai Y."/>
            <person name="Toyoda A."/>
            <person name="Minakuchi Y."/>
            <person name="Abe K."/>
            <person name="Yokota A."/>
            <person name="Yabe S."/>
        </authorList>
    </citation>
    <scope>NUCLEOTIDE SEQUENCE [LARGE SCALE GENOMIC DNA]</scope>
    <source>
        <strain evidence="5">S-27</strain>
    </source>
</reference>
<evidence type="ECO:0000256" key="2">
    <source>
        <dbReference type="ARBA" id="ARBA00023315"/>
    </source>
</evidence>